<protein>
    <submittedName>
        <fullName evidence="1">Conjugal transfer protein</fullName>
    </submittedName>
</protein>
<dbReference type="Proteomes" id="UP000472573">
    <property type="component" value="Unassembled WGS sequence"/>
</dbReference>
<proteinExistence type="predicted"/>
<organism evidence="1 2">
    <name type="scientific">Pediococcus pentosaceus</name>
    <dbReference type="NCBI Taxonomy" id="1255"/>
    <lineage>
        <taxon>Bacteria</taxon>
        <taxon>Bacillati</taxon>
        <taxon>Bacillota</taxon>
        <taxon>Bacilli</taxon>
        <taxon>Lactobacillales</taxon>
        <taxon>Lactobacillaceae</taxon>
        <taxon>Pediococcus</taxon>
    </lineage>
</organism>
<dbReference type="RefSeq" id="WP_268817300.1">
    <property type="nucleotide sequence ID" value="NZ_WENB01000021.1"/>
</dbReference>
<reference evidence="2" key="1">
    <citation type="submission" date="2020-03" db="EMBL/GenBank/DDBJ databases">
        <title>SpeciesPrimer: A bioinformatics pipeline dedicated to the design of qPCR primers for the quantification of bacterial species.</title>
        <authorList>
            <person name="Dreier M."/>
            <person name="Berthoud H."/>
            <person name="Shani N."/>
            <person name="Wechsler D."/>
            <person name="Junier P."/>
        </authorList>
    </citation>
    <scope>NUCLEOTIDE SEQUENCE [LARGE SCALE GENOMIC DNA]</scope>
    <source>
        <strain evidence="2">FAM13073</strain>
    </source>
</reference>
<dbReference type="EMBL" id="WENB01000021">
    <property type="protein sequence ID" value="KAF0411981.1"/>
    <property type="molecule type" value="Genomic_DNA"/>
</dbReference>
<gene>
    <name evidence="1" type="ORF">GBO79_10445</name>
</gene>
<evidence type="ECO:0000313" key="1">
    <source>
        <dbReference type="EMBL" id="KAF0411981.1"/>
    </source>
</evidence>
<keyword evidence="2" id="KW-1185">Reference proteome</keyword>
<comment type="caution">
    <text evidence="1">The sequence shown here is derived from an EMBL/GenBank/DDBJ whole genome shotgun (WGS) entry which is preliminary data.</text>
</comment>
<evidence type="ECO:0000313" key="2">
    <source>
        <dbReference type="Proteomes" id="UP000472573"/>
    </source>
</evidence>
<accession>A0ABQ6XF75</accession>
<dbReference type="Gene3D" id="1.10.510.10">
    <property type="entry name" value="Transferase(Phosphotransferase) domain 1"/>
    <property type="match status" value="1"/>
</dbReference>
<sequence length="151" mass="17748">MSKSNQLLNIEVGTFKRQGNQLILELNHNQFRYDQLSELNELKEADANFLQLVNVVEQDQKVVLTYTLPDKVRSLKYLPHENKAIRSAIAKEIMAQNVVNDSQYRIALNPANLWYYPMQHVWYAYRANELMPYDDKHSNLAKYKALILFCL</sequence>
<name>A0ABQ6XF75_PEDPE</name>
<feature type="non-terminal residue" evidence="1">
    <location>
        <position position="151"/>
    </location>
</feature>